<dbReference type="EMBL" id="UINC01045164">
    <property type="protein sequence ID" value="SVB51588.1"/>
    <property type="molecule type" value="Genomic_DNA"/>
</dbReference>
<keyword evidence="3" id="KW-0482">Metalloprotease</keyword>
<dbReference type="SUPFAM" id="SSF111283">
    <property type="entry name" value="Putative modulator of DNA gyrase, PmbA/TldD"/>
    <property type="match status" value="1"/>
</dbReference>
<dbReference type="InterPro" id="IPR035068">
    <property type="entry name" value="TldD/PmbA_N"/>
</dbReference>
<evidence type="ECO:0000313" key="5">
    <source>
        <dbReference type="EMBL" id="SVB51588.1"/>
    </source>
</evidence>
<dbReference type="PANTHER" id="PTHR30624:SF4">
    <property type="entry name" value="METALLOPROTEASE TLDD"/>
    <property type="match status" value="1"/>
</dbReference>
<evidence type="ECO:0000259" key="4">
    <source>
        <dbReference type="Pfam" id="PF01523"/>
    </source>
</evidence>
<keyword evidence="1" id="KW-0645">Protease</keyword>
<evidence type="ECO:0000256" key="1">
    <source>
        <dbReference type="ARBA" id="ARBA00022670"/>
    </source>
</evidence>
<dbReference type="PANTHER" id="PTHR30624">
    <property type="entry name" value="UNCHARACTERIZED PROTEIN TLDD AND PMBA"/>
    <property type="match status" value="1"/>
</dbReference>
<dbReference type="Pfam" id="PF01523">
    <property type="entry name" value="PmbA_TldD_1st"/>
    <property type="match status" value="1"/>
</dbReference>
<name>A0A382ELH6_9ZZZZ</name>
<evidence type="ECO:0000256" key="3">
    <source>
        <dbReference type="ARBA" id="ARBA00023049"/>
    </source>
</evidence>
<protein>
    <recommendedName>
        <fullName evidence="4">Metalloprotease TldD/E N-terminal domain-containing protein</fullName>
    </recommendedName>
</protein>
<feature type="domain" description="Metalloprotease TldD/E N-terminal" evidence="4">
    <location>
        <begin position="55"/>
        <end position="119"/>
    </location>
</feature>
<dbReference type="GO" id="GO:0005829">
    <property type="term" value="C:cytosol"/>
    <property type="evidence" value="ECO:0007669"/>
    <property type="project" value="TreeGrafter"/>
</dbReference>
<dbReference type="InterPro" id="IPR002510">
    <property type="entry name" value="Metalloprtase-TldD/E_N"/>
</dbReference>
<dbReference type="AlphaFoldDB" id="A0A382ELH6"/>
<accession>A0A382ELH6</accession>
<keyword evidence="2" id="KW-0378">Hydrolase</keyword>
<dbReference type="Gene3D" id="3.30.2290.10">
    <property type="entry name" value="PmbA/TldD superfamily"/>
    <property type="match status" value="1"/>
</dbReference>
<dbReference type="InterPro" id="IPR036059">
    <property type="entry name" value="TldD/PmbA_sf"/>
</dbReference>
<dbReference type="GO" id="GO:0008237">
    <property type="term" value="F:metallopeptidase activity"/>
    <property type="evidence" value="ECO:0007669"/>
    <property type="project" value="UniProtKB-KW"/>
</dbReference>
<proteinExistence type="predicted"/>
<dbReference type="InterPro" id="IPR051463">
    <property type="entry name" value="Peptidase_U62_metallo"/>
</dbReference>
<evidence type="ECO:0000256" key="2">
    <source>
        <dbReference type="ARBA" id="ARBA00022801"/>
    </source>
</evidence>
<reference evidence="5" key="1">
    <citation type="submission" date="2018-05" db="EMBL/GenBank/DDBJ databases">
        <authorList>
            <person name="Lanie J.A."/>
            <person name="Ng W.-L."/>
            <person name="Kazmierczak K.M."/>
            <person name="Andrzejewski T.M."/>
            <person name="Davidsen T.M."/>
            <person name="Wayne K.J."/>
            <person name="Tettelin H."/>
            <person name="Glass J.I."/>
            <person name="Rusch D."/>
            <person name="Podicherti R."/>
            <person name="Tsui H.-C.T."/>
            <person name="Winkler M.E."/>
        </authorList>
    </citation>
    <scope>NUCLEOTIDE SEQUENCE</scope>
</reference>
<dbReference type="GO" id="GO:0006508">
    <property type="term" value="P:proteolysis"/>
    <property type="evidence" value="ECO:0007669"/>
    <property type="project" value="UniProtKB-KW"/>
</dbReference>
<sequence length="191" mass="21147">MKQTDLKMKEYTFLDQMNGSVEASVSRVFEEQMGIDEKVLDRLLNRALDQGGDFADLFFEYSLRHSVVMEEGIIKNSAVAIISGLGVRVVEGDQTGYAYSEDLQFKAMLHAAGTASAIAHTGKVKLSEARQFNQKVVDNHYPVLKTISDLELTSKIGLVQQAEEAARQHDSRIIRVTVALVDALNLTQVVT</sequence>
<organism evidence="5">
    <name type="scientific">marine metagenome</name>
    <dbReference type="NCBI Taxonomy" id="408172"/>
    <lineage>
        <taxon>unclassified sequences</taxon>
        <taxon>metagenomes</taxon>
        <taxon>ecological metagenomes</taxon>
    </lineage>
</organism>
<feature type="non-terminal residue" evidence="5">
    <location>
        <position position="191"/>
    </location>
</feature>
<gene>
    <name evidence="5" type="ORF">METZ01_LOCUS204442</name>
</gene>